<protein>
    <submittedName>
        <fullName evidence="1">Uncharacterized protein</fullName>
    </submittedName>
</protein>
<dbReference type="OrthoDB" id="2934212at2"/>
<name>A0A800MYX7_CYTFI</name>
<sequence>MKKVVTLKDNVKTFARPSVNSIVVNEYSKSGKELIVYPSVDDWYELRPVDVDGVFNTEFVQKIDVLERPAKKEDIQPVKQTTAAPAQQKKYKSQEQMYKKVLKKLFAGGK</sequence>
<dbReference type="EMBL" id="VDEM01000008">
    <property type="protein sequence ID" value="KAF0824999.1"/>
    <property type="molecule type" value="Genomic_DNA"/>
</dbReference>
<dbReference type="AlphaFoldDB" id="A0A800MYX7"/>
<reference evidence="1 2" key="1">
    <citation type="journal article" date="2020" name="G3 (Bethesda)">
        <title>Whole Genome Sequencing and Comparative Genomics of Two Nematicidal Bacillus Strains Reveals a Wide Range of Possible Virulence Factors.</title>
        <authorList>
            <person name="Susic N."/>
            <person name="Janezic S."/>
            <person name="Rupnik M."/>
            <person name="Geric Stare B."/>
        </authorList>
    </citation>
    <scope>NUCLEOTIDE SEQUENCE [LARGE SCALE GENOMIC DNA]</scope>
    <source>
        <strain evidence="1 2">I-1582</strain>
    </source>
</reference>
<gene>
    <name evidence="1" type="ORF">KIS1582_1201</name>
</gene>
<accession>A0A800MYX7</accession>
<evidence type="ECO:0000313" key="1">
    <source>
        <dbReference type="EMBL" id="KAF0824999.1"/>
    </source>
</evidence>
<organism evidence="1 2">
    <name type="scientific">Cytobacillus firmus</name>
    <name type="common">Bacillus firmus</name>
    <dbReference type="NCBI Taxonomy" id="1399"/>
    <lineage>
        <taxon>Bacteria</taxon>
        <taxon>Bacillati</taxon>
        <taxon>Bacillota</taxon>
        <taxon>Bacilli</taxon>
        <taxon>Bacillales</taxon>
        <taxon>Bacillaceae</taxon>
        <taxon>Cytobacillus</taxon>
    </lineage>
</organism>
<dbReference type="Proteomes" id="UP000465778">
    <property type="component" value="Unassembled WGS sequence"/>
</dbReference>
<evidence type="ECO:0000313" key="2">
    <source>
        <dbReference type="Proteomes" id="UP000465778"/>
    </source>
</evidence>
<dbReference type="RefSeq" id="WP_159344536.1">
    <property type="nucleotide sequence ID" value="NZ_JBALOT010000039.1"/>
</dbReference>
<proteinExistence type="predicted"/>
<comment type="caution">
    <text evidence="1">The sequence shown here is derived from an EMBL/GenBank/DDBJ whole genome shotgun (WGS) entry which is preliminary data.</text>
</comment>